<protein>
    <submittedName>
        <fullName evidence="1">Uncharacterized protein</fullName>
    </submittedName>
</protein>
<name>A0AAJ0DNS7_9PEZI</name>
<keyword evidence="2" id="KW-1185">Reference proteome</keyword>
<evidence type="ECO:0000313" key="1">
    <source>
        <dbReference type="EMBL" id="KAK1496305.1"/>
    </source>
</evidence>
<organism evidence="1 2">
    <name type="scientific">Colletotrichum cuscutae</name>
    <dbReference type="NCBI Taxonomy" id="1209917"/>
    <lineage>
        <taxon>Eukaryota</taxon>
        <taxon>Fungi</taxon>
        <taxon>Dikarya</taxon>
        <taxon>Ascomycota</taxon>
        <taxon>Pezizomycotina</taxon>
        <taxon>Sordariomycetes</taxon>
        <taxon>Hypocreomycetidae</taxon>
        <taxon>Glomerellales</taxon>
        <taxon>Glomerellaceae</taxon>
        <taxon>Colletotrichum</taxon>
        <taxon>Colletotrichum acutatum species complex</taxon>
    </lineage>
</organism>
<dbReference type="EMBL" id="MPDP01000014">
    <property type="protein sequence ID" value="KAK1496305.1"/>
    <property type="molecule type" value="Genomic_DNA"/>
</dbReference>
<dbReference type="AlphaFoldDB" id="A0AAJ0DNS7"/>
<evidence type="ECO:0000313" key="2">
    <source>
        <dbReference type="Proteomes" id="UP001239213"/>
    </source>
</evidence>
<proteinExistence type="predicted"/>
<sequence length="457" mass="52702">MIMGDIIANHLYPGPGIYDNYLISTPILKRSSGVQLRHPIYLMEHIEDMGREAEVGYCRKSCSSSYFSAVSLSAVYCIWYAVHLDIPLAQTTDALIRPIYVADGPHLSSRHFCLYSDGILRRLRASSYHDRVFRLDDDARVHIPCIYSQYYMIYQVSNHGRALASRYAGRELCILPQRAEMTLSCFLSLVVLSCSLLEHFLNNLAGQETVPYALLLLSFLRDAYADFQFGTPLTSVYCMRPFGSWDTDSPDNFLSNSIRFYILVSRNSTQLKRKTENTSEAFDTPTERRALPALDDAFGFTNGQRTTKERPHESKRGTRSMRLHQMMPIVHPPRHGTFQDRRIMITRKRHTSLRTRNGKHREGDSKFYDALGRLHYWINPHTIAHPSKNAEVQTQTYEARCRREPRKIDQNVPRRGIMSQANQAIRIEPRFPYGTVEHPKPAKPMIILRMGHRVKDS</sequence>
<reference evidence="1" key="1">
    <citation type="submission" date="2016-11" db="EMBL/GenBank/DDBJ databases">
        <title>The genome sequence of Colletotrichum cuscutae.</title>
        <authorList>
            <person name="Baroncelli R."/>
        </authorList>
    </citation>
    <scope>NUCLEOTIDE SEQUENCE</scope>
    <source>
        <strain evidence="1">IMI 304802</strain>
    </source>
</reference>
<dbReference type="Proteomes" id="UP001239213">
    <property type="component" value="Unassembled WGS sequence"/>
</dbReference>
<comment type="caution">
    <text evidence="1">The sequence shown here is derived from an EMBL/GenBank/DDBJ whole genome shotgun (WGS) entry which is preliminary data.</text>
</comment>
<gene>
    <name evidence="1" type="ORF">CCUS01_13332</name>
</gene>
<accession>A0AAJ0DNS7</accession>